<accession>A0A2W5TJY8</accession>
<dbReference type="Proteomes" id="UP000249061">
    <property type="component" value="Unassembled WGS sequence"/>
</dbReference>
<dbReference type="EMBL" id="QFQP01000009">
    <property type="protein sequence ID" value="PZR13603.1"/>
    <property type="molecule type" value="Genomic_DNA"/>
</dbReference>
<sequence length="206" mass="22979">MAAVKGRAKKAGAAAEYPKIEVGDRARLRAWLSKHHATSSGVWLVMKKRDAGGVLRWNDVVEEVLCFGWVDSLPRALDDAKTMLLVTPRNPRSNWSAKNTAHVADLERRQLMTPAGRAAVETAKRNGAWTALDAVSALEVPSDLDEALRDAPDARTNWEAFPPSARREILEWIASAKKTETRARRVSEVVRLARQNVRANQWPRAR</sequence>
<reference evidence="1 2" key="1">
    <citation type="submission" date="2017-08" db="EMBL/GenBank/DDBJ databases">
        <title>Infants hospitalized years apart are colonized by the same room-sourced microbial strains.</title>
        <authorList>
            <person name="Brooks B."/>
            <person name="Olm M.R."/>
            <person name="Firek B.A."/>
            <person name="Baker R."/>
            <person name="Thomas B.C."/>
            <person name="Morowitz M.J."/>
            <person name="Banfield J.F."/>
        </authorList>
    </citation>
    <scope>NUCLEOTIDE SEQUENCE [LARGE SCALE GENOMIC DNA]</scope>
    <source>
        <strain evidence="1">S2_003_000_R2_14</strain>
    </source>
</reference>
<name>A0A2W5TJY8_9BACT</name>
<protein>
    <recommendedName>
        <fullName evidence="3">Bacteriocin-protection protein</fullName>
    </recommendedName>
</protein>
<comment type="caution">
    <text evidence="1">The sequence shown here is derived from an EMBL/GenBank/DDBJ whole genome shotgun (WGS) entry which is preliminary data.</text>
</comment>
<organism evidence="1 2">
    <name type="scientific">Archangium gephyra</name>
    <dbReference type="NCBI Taxonomy" id="48"/>
    <lineage>
        <taxon>Bacteria</taxon>
        <taxon>Pseudomonadati</taxon>
        <taxon>Myxococcota</taxon>
        <taxon>Myxococcia</taxon>
        <taxon>Myxococcales</taxon>
        <taxon>Cystobacterineae</taxon>
        <taxon>Archangiaceae</taxon>
        <taxon>Archangium</taxon>
    </lineage>
</organism>
<gene>
    <name evidence="1" type="ORF">DI536_12715</name>
</gene>
<proteinExistence type="predicted"/>
<evidence type="ECO:0000313" key="1">
    <source>
        <dbReference type="EMBL" id="PZR13603.1"/>
    </source>
</evidence>
<dbReference type="AlphaFoldDB" id="A0A2W5TJY8"/>
<dbReference type="Pfam" id="PF13376">
    <property type="entry name" value="OmdA"/>
    <property type="match status" value="1"/>
</dbReference>
<evidence type="ECO:0008006" key="3">
    <source>
        <dbReference type="Google" id="ProtNLM"/>
    </source>
</evidence>
<evidence type="ECO:0000313" key="2">
    <source>
        <dbReference type="Proteomes" id="UP000249061"/>
    </source>
</evidence>